<sequence>MQPRGQRRSPLIGQDDKRKITGMRLTSADGEMGPMQLILQGTTERSIRGLLPLLEGSDFDGWEFTTLTISGPP</sequence>
<dbReference type="Proteomes" id="UP001438707">
    <property type="component" value="Unassembled WGS sequence"/>
</dbReference>
<dbReference type="AlphaFoldDB" id="A0AAW1Q8B7"/>
<keyword evidence="2" id="KW-1185">Reference proteome</keyword>
<accession>A0AAW1Q8B7</accession>
<evidence type="ECO:0000313" key="1">
    <source>
        <dbReference type="EMBL" id="KAK9818520.1"/>
    </source>
</evidence>
<organism evidence="1 2">
    <name type="scientific">Apatococcus lobatus</name>
    <dbReference type="NCBI Taxonomy" id="904363"/>
    <lineage>
        <taxon>Eukaryota</taxon>
        <taxon>Viridiplantae</taxon>
        <taxon>Chlorophyta</taxon>
        <taxon>core chlorophytes</taxon>
        <taxon>Trebouxiophyceae</taxon>
        <taxon>Chlorellales</taxon>
        <taxon>Chlorellaceae</taxon>
        <taxon>Apatococcus</taxon>
    </lineage>
</organism>
<proteinExistence type="predicted"/>
<name>A0AAW1Q8B7_9CHLO</name>
<reference evidence="1 2" key="1">
    <citation type="journal article" date="2024" name="Nat. Commun.">
        <title>Phylogenomics reveals the evolutionary origins of lichenization in chlorophyte algae.</title>
        <authorList>
            <person name="Puginier C."/>
            <person name="Libourel C."/>
            <person name="Otte J."/>
            <person name="Skaloud P."/>
            <person name="Haon M."/>
            <person name="Grisel S."/>
            <person name="Petersen M."/>
            <person name="Berrin J.G."/>
            <person name="Delaux P.M."/>
            <person name="Dal Grande F."/>
            <person name="Keller J."/>
        </authorList>
    </citation>
    <scope>NUCLEOTIDE SEQUENCE [LARGE SCALE GENOMIC DNA]</scope>
    <source>
        <strain evidence="1 2">SAG 2145</strain>
    </source>
</reference>
<comment type="caution">
    <text evidence="1">The sequence shown here is derived from an EMBL/GenBank/DDBJ whole genome shotgun (WGS) entry which is preliminary data.</text>
</comment>
<gene>
    <name evidence="1" type="ORF">WJX74_008245</name>
</gene>
<protein>
    <submittedName>
        <fullName evidence="1">Uncharacterized protein</fullName>
    </submittedName>
</protein>
<evidence type="ECO:0000313" key="2">
    <source>
        <dbReference type="Proteomes" id="UP001438707"/>
    </source>
</evidence>
<dbReference type="EMBL" id="JALJOS010000061">
    <property type="protein sequence ID" value="KAK9818520.1"/>
    <property type="molecule type" value="Genomic_DNA"/>
</dbReference>